<feature type="transmembrane region" description="Helical" evidence="1">
    <location>
        <begin position="12"/>
        <end position="30"/>
    </location>
</feature>
<dbReference type="Proteomes" id="UP000289856">
    <property type="component" value="Chromosome"/>
</dbReference>
<feature type="transmembrane region" description="Helical" evidence="1">
    <location>
        <begin position="367"/>
        <end position="390"/>
    </location>
</feature>
<protein>
    <submittedName>
        <fullName evidence="2">Uncharacterized protein</fullName>
    </submittedName>
</protein>
<accession>A0A3T1DEI6</accession>
<keyword evidence="3" id="KW-1185">Reference proteome</keyword>
<proteinExistence type="predicted"/>
<gene>
    <name evidence="2" type="ORF">KCTCHS21_57870</name>
</gene>
<dbReference type="InterPro" id="IPR025291">
    <property type="entry name" value="DUF4153"/>
</dbReference>
<feature type="transmembrane region" description="Helical" evidence="1">
    <location>
        <begin position="302"/>
        <end position="323"/>
    </location>
</feature>
<feature type="transmembrane region" description="Helical" evidence="1">
    <location>
        <begin position="63"/>
        <end position="82"/>
    </location>
</feature>
<evidence type="ECO:0000256" key="1">
    <source>
        <dbReference type="SAM" id="Phobius"/>
    </source>
</evidence>
<feature type="transmembrane region" description="Helical" evidence="1">
    <location>
        <begin position="257"/>
        <end position="282"/>
    </location>
</feature>
<reference evidence="2 3" key="1">
    <citation type="submission" date="2019-01" db="EMBL/GenBank/DDBJ databases">
        <title>Complete genome sequence of Cohnella hallensis HS21 isolated from Korean fir (Abies koreana) rhizospheric soil.</title>
        <authorList>
            <person name="Jiang L."/>
            <person name="Kang S.W."/>
            <person name="Kim S."/>
            <person name="Jung J."/>
            <person name="Kim C.Y."/>
            <person name="Kim D.H."/>
            <person name="Kim S.W."/>
            <person name="Lee J."/>
        </authorList>
    </citation>
    <scope>NUCLEOTIDE SEQUENCE [LARGE SCALE GENOMIC DNA]</scope>
    <source>
        <strain evidence="2 3">HS21</strain>
    </source>
</reference>
<name>A0A3T1DEI6_9BACL</name>
<keyword evidence="1" id="KW-0812">Transmembrane</keyword>
<dbReference type="AlphaFoldDB" id="A0A3T1DEI6"/>
<sequence>MNVMKKQIMGRSVAALIGAFVLAFVHQYLFYGNLPGVSYPLFVLLLYIYLFHDIRHQLLEIPWFGWFLFTVIMLLSMTYVIFNNPFFYGLNLVVIPSLVFVHLAYTRGRKKHVWWSIRIVGEAINHLIPQSLRHIPTVFRIIKVTAIRKMGIKQKSVMGKVLIGLAIALPLIVVVINLLASADGVFTRLLEAIPESLNSVSLGDSLMRFIWIIVFGVLFFGYLWGFVKPSYGKSKQVMTIEKDKVGKETAGFRIDPIILVTLLISVNIVYVLFVVVQFSYLFGAWDGVLPEGKSYAEYARSGFVELVVVSLINFVILMVTLFYEGESETGRLRRMNAVLLYILVGCSGVMLYSAYMRLVLYEEAYGYTYIRFLVHAFMIYLVILLIIAALRIRSRNIPLTKWYIFISLVAYVFMNYLGMDRVIAEKNIDRFRESGIIDAGYLSELSTDTIPLLIRFSKEEYPEMKPYLKRRFDKLVENDYRWPSFNGSRYRAIKELYPYVEAPSLK</sequence>
<keyword evidence="1" id="KW-0472">Membrane</keyword>
<feature type="transmembrane region" description="Helical" evidence="1">
    <location>
        <begin position="209"/>
        <end position="227"/>
    </location>
</feature>
<dbReference type="KEGG" id="cohn:KCTCHS21_57870"/>
<feature type="transmembrane region" description="Helical" evidence="1">
    <location>
        <begin position="88"/>
        <end position="105"/>
    </location>
</feature>
<dbReference type="Pfam" id="PF13687">
    <property type="entry name" value="DUF4153"/>
    <property type="match status" value="1"/>
</dbReference>
<feature type="transmembrane region" description="Helical" evidence="1">
    <location>
        <begin position="157"/>
        <end position="180"/>
    </location>
</feature>
<evidence type="ECO:0000313" key="2">
    <source>
        <dbReference type="EMBL" id="BBI36388.1"/>
    </source>
</evidence>
<dbReference type="EMBL" id="AP019400">
    <property type="protein sequence ID" value="BBI36388.1"/>
    <property type="molecule type" value="Genomic_DNA"/>
</dbReference>
<feature type="transmembrane region" description="Helical" evidence="1">
    <location>
        <begin position="36"/>
        <end position="51"/>
    </location>
</feature>
<feature type="transmembrane region" description="Helical" evidence="1">
    <location>
        <begin position="335"/>
        <end position="355"/>
    </location>
</feature>
<keyword evidence="1" id="KW-1133">Transmembrane helix</keyword>
<organism evidence="2 3">
    <name type="scientific">Cohnella abietis</name>
    <dbReference type="NCBI Taxonomy" id="2507935"/>
    <lineage>
        <taxon>Bacteria</taxon>
        <taxon>Bacillati</taxon>
        <taxon>Bacillota</taxon>
        <taxon>Bacilli</taxon>
        <taxon>Bacillales</taxon>
        <taxon>Paenibacillaceae</taxon>
        <taxon>Cohnella</taxon>
    </lineage>
</organism>
<evidence type="ECO:0000313" key="3">
    <source>
        <dbReference type="Proteomes" id="UP000289856"/>
    </source>
</evidence>
<feature type="transmembrane region" description="Helical" evidence="1">
    <location>
        <begin position="402"/>
        <end position="419"/>
    </location>
</feature>